<sequence>MRANRTLTTLALLAAVTTGLTGCGSDDKSSDSGKPNTGTVAPTDDKTDETDSSTSDICAAVTDDEIEAIVGAPITREEIPGGGCTFNQEDLRAAGISLNTTPYDESTGGFDAAISGVSATLDGTGGGPVDGIGEEAYVKTGTAMGGSSQQGGGLVHVGNILVQVTVIQGAGLSAEKVEAMVVDTLKLVAEKA</sequence>
<protein>
    <submittedName>
        <fullName evidence="2">DUF3558 domain-containing protein</fullName>
    </submittedName>
</protein>
<evidence type="ECO:0000313" key="3">
    <source>
        <dbReference type="Proteomes" id="UP000267128"/>
    </source>
</evidence>
<accession>A0A3N0CNJ8</accession>
<proteinExistence type="predicted"/>
<keyword evidence="3" id="KW-1185">Reference proteome</keyword>
<dbReference type="AlphaFoldDB" id="A0A3N0CNJ8"/>
<reference evidence="2 3" key="1">
    <citation type="submission" date="2018-11" db="EMBL/GenBank/DDBJ databases">
        <authorList>
            <person name="Li F."/>
        </authorList>
    </citation>
    <scope>NUCLEOTIDE SEQUENCE [LARGE SCALE GENOMIC DNA]</scope>
    <source>
        <strain evidence="2 3">Gsoil 097</strain>
    </source>
</reference>
<dbReference type="OrthoDB" id="3786846at2"/>
<name>A0A3N0CNJ8_9ACTN</name>
<dbReference type="Proteomes" id="UP000267128">
    <property type="component" value="Unassembled WGS sequence"/>
</dbReference>
<evidence type="ECO:0000256" key="1">
    <source>
        <dbReference type="SAM" id="MobiDB-lite"/>
    </source>
</evidence>
<gene>
    <name evidence="2" type="ORF">EFK50_03510</name>
</gene>
<feature type="region of interest" description="Disordered" evidence="1">
    <location>
        <begin position="22"/>
        <end position="53"/>
    </location>
</feature>
<organism evidence="2 3">
    <name type="scientific">Nocardioides marmoriginsengisoli</name>
    <dbReference type="NCBI Taxonomy" id="661483"/>
    <lineage>
        <taxon>Bacteria</taxon>
        <taxon>Bacillati</taxon>
        <taxon>Actinomycetota</taxon>
        <taxon>Actinomycetes</taxon>
        <taxon>Propionibacteriales</taxon>
        <taxon>Nocardioidaceae</taxon>
        <taxon>Nocardioides</taxon>
    </lineage>
</organism>
<comment type="caution">
    <text evidence="2">The sequence shown here is derived from an EMBL/GenBank/DDBJ whole genome shotgun (WGS) entry which is preliminary data.</text>
</comment>
<dbReference type="EMBL" id="RJSE01000003">
    <property type="protein sequence ID" value="RNL65054.1"/>
    <property type="molecule type" value="Genomic_DNA"/>
</dbReference>
<dbReference type="PROSITE" id="PS51257">
    <property type="entry name" value="PROKAR_LIPOPROTEIN"/>
    <property type="match status" value="1"/>
</dbReference>
<dbReference type="RefSeq" id="WP_123226157.1">
    <property type="nucleotide sequence ID" value="NZ_RJSE01000003.1"/>
</dbReference>
<evidence type="ECO:0000313" key="2">
    <source>
        <dbReference type="EMBL" id="RNL65054.1"/>
    </source>
</evidence>